<reference evidence="1 2" key="1">
    <citation type="journal article" date="2011" name="Biochem. Biophys. Res. Commun.">
        <title>Increased number of Arginine-based salt bridges contributes to the thermotolerance of thermotolerant acetic acid bacteria, Acetobacter tropicalis SKU1100.</title>
        <authorList>
            <person name="Matsutani M."/>
            <person name="Hirakawa H."/>
            <person name="Nishikura M."/>
            <person name="Soemphol W."/>
            <person name="Ali I.A.I."/>
            <person name="Yakushi T."/>
            <person name="Matsushita K."/>
        </authorList>
    </citation>
    <scope>NUCLEOTIDE SEQUENCE [LARGE SCALE GENOMIC DNA]</scope>
    <source>
        <strain evidence="1 2">NBRC 101654</strain>
    </source>
</reference>
<name>F7VI25_9PROT</name>
<gene>
    <name evidence="1" type="ORF">ATPR_3024</name>
</gene>
<evidence type="ECO:0000313" key="2">
    <source>
        <dbReference type="Proteomes" id="UP000004319"/>
    </source>
</evidence>
<comment type="caution">
    <text evidence="1">The sequence shown here is derived from an EMBL/GenBank/DDBJ whole genome shotgun (WGS) entry which is preliminary data.</text>
</comment>
<sequence length="70" mass="7934">MDHVACRSVPQHQDILVYPKPRPFPAALWNVKILRLFLICVTGMNRIDMLSVSKDQPQPVMTDDMNGPST</sequence>
<accession>F7VI25</accession>
<dbReference type="EMBL" id="BABS01000153">
    <property type="protein sequence ID" value="GAA10020.1"/>
    <property type="molecule type" value="Genomic_DNA"/>
</dbReference>
<dbReference type="Proteomes" id="UP000004319">
    <property type="component" value="Unassembled WGS sequence"/>
</dbReference>
<organism evidence="1 2">
    <name type="scientific">Acetobacter tropicalis NBRC 101654</name>
    <dbReference type="NCBI Taxonomy" id="749388"/>
    <lineage>
        <taxon>Bacteria</taxon>
        <taxon>Pseudomonadati</taxon>
        <taxon>Pseudomonadota</taxon>
        <taxon>Alphaproteobacteria</taxon>
        <taxon>Acetobacterales</taxon>
        <taxon>Acetobacteraceae</taxon>
        <taxon>Acetobacter</taxon>
    </lineage>
</organism>
<evidence type="ECO:0000313" key="1">
    <source>
        <dbReference type="EMBL" id="GAA10020.1"/>
    </source>
</evidence>
<protein>
    <submittedName>
        <fullName evidence="1">Uncharacterized protein</fullName>
    </submittedName>
</protein>
<proteinExistence type="predicted"/>
<dbReference type="AlphaFoldDB" id="F7VI25"/>